<keyword evidence="2" id="KW-1185">Reference proteome</keyword>
<dbReference type="Proteomes" id="UP000683925">
    <property type="component" value="Unassembled WGS sequence"/>
</dbReference>
<dbReference type="PANTHER" id="PTHR33706">
    <property type="entry name" value="MORN VARIANT REPEAT PROTEIN"/>
    <property type="match status" value="1"/>
</dbReference>
<proteinExistence type="predicted"/>
<comment type="caution">
    <text evidence="1">The sequence shown here is derived from an EMBL/GenBank/DDBJ whole genome shotgun (WGS) entry which is preliminary data.</text>
</comment>
<evidence type="ECO:0000313" key="1">
    <source>
        <dbReference type="EMBL" id="CAD8190130.1"/>
    </source>
</evidence>
<dbReference type="OrthoDB" id="298777at2759"/>
<dbReference type="PANTHER" id="PTHR33706:SF1">
    <property type="entry name" value="TPR REPEAT PROTEIN"/>
    <property type="match status" value="1"/>
</dbReference>
<gene>
    <name evidence="1" type="ORF">POCTA_138.1.T0960180</name>
</gene>
<sequence>MIFIHILESHIVGNIGTEKKRENGIYCILIRRITNNKKQEADYMRIIQKLEAGLNQQVGFLKKDMQNFKVTIKMGEKLIKTQNRYFSGGGLYDNKVQGKEIKIGKWIELLDWFSWDSQITINGDYLNGKKVGSWNFFLGQIMNLKMCKFKTYQRGGGTYDFLQEKSIKVGKWKVLNDGFHCQSKVTYHGEYLNNQKAGSWNTYYKRYSKKERIGGGLFDMGIKIGKWIDLDEVFQYDAQIQYIGDYKKGQKVGQWDTYYNNEFQDQRNQKMQITKNPQQWWRNEEIDGNNLGQWIELSDYFNKLQQQNYNGEIYGNQFNSYEIFQSSCNQFKQIGGGLFDEEECGVKIGNWIELIDGFEARQQITYNGKYKNGKKVDGWVKMDIRWNLKLGDLIYDN</sequence>
<protein>
    <submittedName>
        <fullName evidence="1">Uncharacterized protein</fullName>
    </submittedName>
</protein>
<reference evidence="1" key="1">
    <citation type="submission" date="2021-01" db="EMBL/GenBank/DDBJ databases">
        <authorList>
            <consortium name="Genoscope - CEA"/>
            <person name="William W."/>
        </authorList>
    </citation>
    <scope>NUCLEOTIDE SEQUENCE</scope>
</reference>
<accession>A0A8S1WN53</accession>
<evidence type="ECO:0000313" key="2">
    <source>
        <dbReference type="Proteomes" id="UP000683925"/>
    </source>
</evidence>
<dbReference type="EMBL" id="CAJJDP010000095">
    <property type="protein sequence ID" value="CAD8190130.1"/>
    <property type="molecule type" value="Genomic_DNA"/>
</dbReference>
<dbReference type="AlphaFoldDB" id="A0A8S1WN53"/>
<name>A0A8S1WN53_PAROT</name>
<organism evidence="1 2">
    <name type="scientific">Paramecium octaurelia</name>
    <dbReference type="NCBI Taxonomy" id="43137"/>
    <lineage>
        <taxon>Eukaryota</taxon>
        <taxon>Sar</taxon>
        <taxon>Alveolata</taxon>
        <taxon>Ciliophora</taxon>
        <taxon>Intramacronucleata</taxon>
        <taxon>Oligohymenophorea</taxon>
        <taxon>Peniculida</taxon>
        <taxon>Parameciidae</taxon>
        <taxon>Paramecium</taxon>
    </lineage>
</organism>